<reference evidence="2" key="1">
    <citation type="submission" date="2023-11" db="UniProtKB">
        <authorList>
            <consortium name="WormBaseParasite"/>
        </authorList>
    </citation>
    <scope>IDENTIFICATION</scope>
</reference>
<dbReference type="Gene3D" id="1.20.1070.10">
    <property type="entry name" value="Rhodopsin 7-helix transmembrane proteins"/>
    <property type="match status" value="1"/>
</dbReference>
<dbReference type="Proteomes" id="UP000050791">
    <property type="component" value="Unassembled WGS sequence"/>
</dbReference>
<evidence type="ECO:0000313" key="1">
    <source>
        <dbReference type="Proteomes" id="UP000050791"/>
    </source>
</evidence>
<evidence type="ECO:0008006" key="3">
    <source>
        <dbReference type="Google" id="ProtNLM"/>
    </source>
</evidence>
<organism evidence="1 2">
    <name type="scientific">Schistosoma mattheei</name>
    <dbReference type="NCBI Taxonomy" id="31246"/>
    <lineage>
        <taxon>Eukaryota</taxon>
        <taxon>Metazoa</taxon>
        <taxon>Spiralia</taxon>
        <taxon>Lophotrochozoa</taxon>
        <taxon>Platyhelminthes</taxon>
        <taxon>Trematoda</taxon>
        <taxon>Digenea</taxon>
        <taxon>Strigeidida</taxon>
        <taxon>Schistosomatoidea</taxon>
        <taxon>Schistosomatidae</taxon>
        <taxon>Schistosoma</taxon>
    </lineage>
</organism>
<name>A0AA85BXL3_9TREM</name>
<dbReference type="WBParaSite" id="SMTH1_84000.1">
    <property type="protein sequence ID" value="SMTH1_84000.1"/>
    <property type="gene ID" value="SMTH1_84000"/>
</dbReference>
<accession>A0AA85BXL3</accession>
<proteinExistence type="predicted"/>
<sequence>MSTNNELNDSIDGLLKYPVKNKYSTQVFVHMHPPVVNKTKQEIKQMDYDLKTSDPVEQDQGEKLTLPNHRENEDIKEKTIPEQDCQNRGRNVLKSEYPDDIDSLNSCGLHFISENPQQLESRSCNLSVVDAKNKEFHQAILVENDRIRFKIFCRMSTNNELNDSIDGLLKYPVKNKYSTQVFVHMHPPVVNKTKQEIKQMDYDLKTSDPVEQDQGEKLTLPNHRENEDIKEKTIPEQDCQNRGRNVLKSEYPDDIDSLNSCGLHFISENPQQLESRSCNLSVVDAKNKEFHQAILVENDRMEGACECLLSETIYMATGWIAYLNSMCNPIIYAFCNKEYAKAFKRLLHIGSNN</sequence>
<protein>
    <recommendedName>
        <fullName evidence="3">G_PROTEIN_RECEP_F1_2 domain-containing protein</fullName>
    </recommendedName>
</protein>
<evidence type="ECO:0000313" key="2">
    <source>
        <dbReference type="WBParaSite" id="SMTH1_84000.1"/>
    </source>
</evidence>
<dbReference type="AlphaFoldDB" id="A0AA85BXL3"/>
<dbReference type="SUPFAM" id="SSF81321">
    <property type="entry name" value="Family A G protein-coupled receptor-like"/>
    <property type="match status" value="1"/>
</dbReference>